<comment type="caution">
    <text evidence="3">The sequence shown here is derived from an EMBL/GenBank/DDBJ whole genome shotgun (WGS) entry which is preliminary data.</text>
</comment>
<keyword evidence="1" id="KW-0106">Calcium</keyword>
<dbReference type="InterPro" id="IPR011992">
    <property type="entry name" value="EF-hand-dom_pair"/>
</dbReference>
<dbReference type="PROSITE" id="PS00018">
    <property type="entry name" value="EF_HAND_1"/>
    <property type="match status" value="1"/>
</dbReference>
<feature type="domain" description="EF-hand" evidence="2">
    <location>
        <begin position="531"/>
        <end position="558"/>
    </location>
</feature>
<evidence type="ECO:0000256" key="1">
    <source>
        <dbReference type="ARBA" id="ARBA00022837"/>
    </source>
</evidence>
<proteinExistence type="predicted"/>
<dbReference type="PROSITE" id="PS50222">
    <property type="entry name" value="EF_HAND_2"/>
    <property type="match status" value="1"/>
</dbReference>
<reference evidence="3 4" key="1">
    <citation type="journal article" date="2015" name="Genome Biol. Evol.">
        <title>Comparative Genomics of a Bacterivorous Green Alga Reveals Evolutionary Causalities and Consequences of Phago-Mixotrophic Mode of Nutrition.</title>
        <authorList>
            <person name="Burns J.A."/>
            <person name="Paasch A."/>
            <person name="Narechania A."/>
            <person name="Kim E."/>
        </authorList>
    </citation>
    <scope>NUCLEOTIDE SEQUENCE [LARGE SCALE GENOMIC DNA]</scope>
    <source>
        <strain evidence="3 4">PLY_AMNH</strain>
    </source>
</reference>
<dbReference type="AlphaFoldDB" id="A0AAE0EUC9"/>
<organism evidence="3 4">
    <name type="scientific">Cymbomonas tetramitiformis</name>
    <dbReference type="NCBI Taxonomy" id="36881"/>
    <lineage>
        <taxon>Eukaryota</taxon>
        <taxon>Viridiplantae</taxon>
        <taxon>Chlorophyta</taxon>
        <taxon>Pyramimonadophyceae</taxon>
        <taxon>Pyramimonadales</taxon>
        <taxon>Pyramimonadaceae</taxon>
        <taxon>Cymbomonas</taxon>
    </lineage>
</organism>
<evidence type="ECO:0000313" key="4">
    <source>
        <dbReference type="Proteomes" id="UP001190700"/>
    </source>
</evidence>
<accession>A0AAE0EUC9</accession>
<sequence>MSFEKVGRALLSVEDQANFGFPERTWYGKIKPSLTFPTSKMLVIADWRLALLNRALQLGVLVYVLFNLISEQAFLLLEVPTNVMTMYSSFGNLTRKQDEVWAQLQTQDAEASPAYCISGSKYDYVWDEDWQYWHHGCKAALPGSSARKGVSSSSYFFITMEQTTRYFIAEKQPERSCSALFASLTGSLGGNRTCSERGRPGAQDEIKGNWLGILDDNGTVSCSCTQNAGYFHLAVEEMMLHMDHFVKSSAYIENDALVKTIVRVHGSAENKKVFEAGSRVNMTVQDLLDWGEVELDKRADEGLNRQWLGESEAEQLALRGSIGKENGVYPYVRVTGVHLHVEMAYYNYRMAPGDLGDGSRSELHQERFAKNNHEVVCIAYIRPYLGWNSLGYEFDLNEYNADKKTSEWHMDYGYGIQVTFEVSGTTGGFDYFVFITALTQGIVMVGTAAPHFILLPGAPPPIIPSFSILTPLPLWSSREGEALFMSGLTCAEHINMCGRKSQQYQKAIYENYNVMDAYAQFGVQAVVASVVFDILDSNGDGTLSKPELFVWLRNLFSTHMSFEHSARLVEFIMYIATIKGTEHELRGEGGEEGEPEERGSLLPWNRMRSRAASRSSLPVENIVERPKSLLRRYCRLKRRAPKAQITRSEWIEVFTGGLTSFKSCAAIIQRKLDQGHFTIDDSLTSTYMELDSARIAKDLSKTRAKGKAQNGARDAALPTRTVVAEWLRHDADPDPASADQVSISLTPGPTALEVQESDEATSAIIATPPALSQGRSTTIFDDVRELKDFVQHLHSKLGNEREANQTQRAGERAAWEARVEALEKELAEFRVLLKKDGNGEFGDDF</sequence>
<dbReference type="Proteomes" id="UP001190700">
    <property type="component" value="Unassembled WGS sequence"/>
</dbReference>
<dbReference type="InterPro" id="IPR018247">
    <property type="entry name" value="EF_Hand_1_Ca_BS"/>
</dbReference>
<name>A0AAE0EUC9_9CHLO</name>
<gene>
    <name evidence="3" type="ORF">CYMTET_49234</name>
</gene>
<dbReference type="EMBL" id="LGRX02033505">
    <property type="protein sequence ID" value="KAK3240966.1"/>
    <property type="molecule type" value="Genomic_DNA"/>
</dbReference>
<dbReference type="InterPro" id="IPR002048">
    <property type="entry name" value="EF_hand_dom"/>
</dbReference>
<evidence type="ECO:0000259" key="2">
    <source>
        <dbReference type="PROSITE" id="PS50222"/>
    </source>
</evidence>
<protein>
    <recommendedName>
        <fullName evidence="2">EF-hand domain-containing protein</fullName>
    </recommendedName>
</protein>
<evidence type="ECO:0000313" key="3">
    <source>
        <dbReference type="EMBL" id="KAK3240966.1"/>
    </source>
</evidence>
<dbReference type="SUPFAM" id="SSF47473">
    <property type="entry name" value="EF-hand"/>
    <property type="match status" value="1"/>
</dbReference>
<keyword evidence="4" id="KW-1185">Reference proteome</keyword>
<dbReference type="GO" id="GO:0005509">
    <property type="term" value="F:calcium ion binding"/>
    <property type="evidence" value="ECO:0007669"/>
    <property type="project" value="InterPro"/>
</dbReference>